<dbReference type="GO" id="GO:0003677">
    <property type="term" value="F:DNA binding"/>
    <property type="evidence" value="ECO:0007669"/>
    <property type="project" value="InterPro"/>
</dbReference>
<comment type="caution">
    <text evidence="2">The sequence shown here is derived from an EMBL/GenBank/DDBJ whole genome shotgun (WGS) entry which is preliminary data.</text>
</comment>
<dbReference type="InterPro" id="IPR002559">
    <property type="entry name" value="Transposase_11"/>
</dbReference>
<proteinExistence type="predicted"/>
<dbReference type="EMBL" id="QUNO01000031">
    <property type="protein sequence ID" value="REH27027.1"/>
    <property type="molecule type" value="Genomic_DNA"/>
</dbReference>
<sequence length="141" mass="14630">MAIPLVGFGAIITSVVLPVDLGRPGGLVPNGTGPASSAMFVVVFSFFGAEIATIAKKWGSLTGPSSVDRGKPGSKIHVLFDRTGLPFSVAISAANTNDAYGLKPLVRTIPAARSRRGPRRCKPGKLHEDKAYDTRVTGVGA</sequence>
<evidence type="ECO:0000313" key="2">
    <source>
        <dbReference type="EMBL" id="REH27027.1"/>
    </source>
</evidence>
<evidence type="ECO:0000259" key="1">
    <source>
        <dbReference type="Pfam" id="PF01609"/>
    </source>
</evidence>
<dbReference type="GO" id="GO:0006313">
    <property type="term" value="P:DNA transposition"/>
    <property type="evidence" value="ECO:0007669"/>
    <property type="project" value="InterPro"/>
</dbReference>
<dbReference type="Pfam" id="PF01609">
    <property type="entry name" value="DDE_Tnp_1"/>
    <property type="match status" value="1"/>
</dbReference>
<dbReference type="Proteomes" id="UP000256269">
    <property type="component" value="Unassembled WGS sequence"/>
</dbReference>
<organism evidence="2 3">
    <name type="scientific">Kutzneria buriramensis</name>
    <dbReference type="NCBI Taxonomy" id="1045776"/>
    <lineage>
        <taxon>Bacteria</taxon>
        <taxon>Bacillati</taxon>
        <taxon>Actinomycetota</taxon>
        <taxon>Actinomycetes</taxon>
        <taxon>Pseudonocardiales</taxon>
        <taxon>Pseudonocardiaceae</taxon>
        <taxon>Kutzneria</taxon>
    </lineage>
</organism>
<evidence type="ECO:0000313" key="3">
    <source>
        <dbReference type="Proteomes" id="UP000256269"/>
    </source>
</evidence>
<feature type="domain" description="Transposase IS4-like" evidence="1">
    <location>
        <begin position="67"/>
        <end position="133"/>
    </location>
</feature>
<dbReference type="GO" id="GO:0004803">
    <property type="term" value="F:transposase activity"/>
    <property type="evidence" value="ECO:0007669"/>
    <property type="project" value="InterPro"/>
</dbReference>
<reference evidence="2 3" key="1">
    <citation type="submission" date="2018-08" db="EMBL/GenBank/DDBJ databases">
        <title>Genomic Encyclopedia of Archaeal and Bacterial Type Strains, Phase II (KMG-II): from individual species to whole genera.</title>
        <authorList>
            <person name="Goeker M."/>
        </authorList>
    </citation>
    <scope>NUCLEOTIDE SEQUENCE [LARGE SCALE GENOMIC DNA]</scope>
    <source>
        <strain evidence="2 3">DSM 45791</strain>
    </source>
</reference>
<dbReference type="AlphaFoldDB" id="A0A3E0GVR3"/>
<accession>A0A3E0GVR3</accession>
<keyword evidence="3" id="KW-1185">Reference proteome</keyword>
<gene>
    <name evidence="2" type="ORF">BCF44_13182</name>
</gene>
<protein>
    <submittedName>
        <fullName evidence="2">DDE family transposase</fullName>
    </submittedName>
</protein>
<name>A0A3E0GVR3_9PSEU</name>